<proteinExistence type="predicted"/>
<keyword evidence="2" id="KW-1185">Reference proteome</keyword>
<reference evidence="1" key="1">
    <citation type="journal article" date="2023" name="Mol. Biol. Evol.">
        <title>Third-Generation Sequencing Reveals the Adaptive Role of the Epigenome in Three Deep-Sea Polychaetes.</title>
        <authorList>
            <person name="Perez M."/>
            <person name="Aroh O."/>
            <person name="Sun Y."/>
            <person name="Lan Y."/>
            <person name="Juniper S.K."/>
            <person name="Young C.R."/>
            <person name="Angers B."/>
            <person name="Qian P.Y."/>
        </authorList>
    </citation>
    <scope>NUCLEOTIDE SEQUENCE</scope>
    <source>
        <strain evidence="1">P08H-3</strain>
    </source>
</reference>
<gene>
    <name evidence="1" type="ORF">LSH36_95g08031</name>
</gene>
<dbReference type="AlphaFoldDB" id="A0AAD9NA85"/>
<organism evidence="1 2">
    <name type="scientific">Paralvinella palmiformis</name>
    <dbReference type="NCBI Taxonomy" id="53620"/>
    <lineage>
        <taxon>Eukaryota</taxon>
        <taxon>Metazoa</taxon>
        <taxon>Spiralia</taxon>
        <taxon>Lophotrochozoa</taxon>
        <taxon>Annelida</taxon>
        <taxon>Polychaeta</taxon>
        <taxon>Sedentaria</taxon>
        <taxon>Canalipalpata</taxon>
        <taxon>Terebellida</taxon>
        <taxon>Terebelliformia</taxon>
        <taxon>Alvinellidae</taxon>
        <taxon>Paralvinella</taxon>
    </lineage>
</organism>
<dbReference type="EMBL" id="JAODUP010000095">
    <property type="protein sequence ID" value="KAK2162640.1"/>
    <property type="molecule type" value="Genomic_DNA"/>
</dbReference>
<name>A0AAD9NA85_9ANNE</name>
<comment type="caution">
    <text evidence="1">The sequence shown here is derived from an EMBL/GenBank/DDBJ whole genome shotgun (WGS) entry which is preliminary data.</text>
</comment>
<dbReference type="Proteomes" id="UP001208570">
    <property type="component" value="Unassembled WGS sequence"/>
</dbReference>
<evidence type="ECO:0000313" key="2">
    <source>
        <dbReference type="Proteomes" id="UP001208570"/>
    </source>
</evidence>
<evidence type="ECO:0000313" key="1">
    <source>
        <dbReference type="EMBL" id="KAK2162640.1"/>
    </source>
</evidence>
<accession>A0AAD9NA85</accession>
<protein>
    <submittedName>
        <fullName evidence="1">Uncharacterized protein</fullName>
    </submittedName>
</protein>
<sequence length="165" mass="18787">MSRYYDVDACPQLPASVPTYSIMPNHGNVSQNTKLISSSNDSSHNTMKLPNRDASNREALPSTGNLFLHSIGLALAITTRRLDDQTNITEDNLSQALPFFRSLLPSFCRTASPRYDYHFFLAYDFDDPYLTRKEFLDLFGRFMMGYLNLSFGKHITIFIILSITI</sequence>